<evidence type="ECO:0000313" key="2">
    <source>
        <dbReference type="Proteomes" id="UP001225761"/>
    </source>
</evidence>
<comment type="caution">
    <text evidence="1">The sequence shown here is derived from an EMBL/GenBank/DDBJ whole genome shotgun (WGS) entry which is preliminary data.</text>
</comment>
<gene>
    <name evidence="1" type="ORF">QM481_11055</name>
</gene>
<dbReference type="RefSeq" id="WP_283381814.1">
    <property type="nucleotide sequence ID" value="NZ_JASHIE010000006.1"/>
</dbReference>
<keyword evidence="2" id="KW-1185">Reference proteome</keyword>
<name>A0ABT6Z210_9BACT</name>
<evidence type="ECO:0000313" key="1">
    <source>
        <dbReference type="EMBL" id="MDI9875065.1"/>
    </source>
</evidence>
<dbReference type="EMBL" id="JASHIE010000006">
    <property type="protein sequence ID" value="MDI9875065.1"/>
    <property type="molecule type" value="Genomic_DNA"/>
</dbReference>
<proteinExistence type="predicted"/>
<protein>
    <recommendedName>
        <fullName evidence="3">Alpha/beta hydrolase</fullName>
    </recommendedName>
</protein>
<organism evidence="1 2">
    <name type="scientific">Flectobacillus rivi</name>
    <dbReference type="NCBI Taxonomy" id="2984209"/>
    <lineage>
        <taxon>Bacteria</taxon>
        <taxon>Pseudomonadati</taxon>
        <taxon>Bacteroidota</taxon>
        <taxon>Cytophagia</taxon>
        <taxon>Cytophagales</taxon>
        <taxon>Flectobacillaceae</taxon>
        <taxon>Flectobacillus</taxon>
    </lineage>
</organism>
<accession>A0ABT6Z210</accession>
<dbReference type="Proteomes" id="UP001225761">
    <property type="component" value="Unassembled WGS sequence"/>
</dbReference>
<evidence type="ECO:0008006" key="3">
    <source>
        <dbReference type="Google" id="ProtNLM"/>
    </source>
</evidence>
<sequence>MMKVMRIFLVNIILWVFSQMTLNAQVWQWSTVVQNPARNKGTAKAYLWIPEKCKQVKGIVLAQHNMEEISILESKIFRDALTKLDFAEIWVSPSFDPFFNFEKGSGKTLDTILAYVAKISGYEELNFVPYLAIGHSAAASWPYYLAAWNPERTIAALSVSGQWPYFRGEPFAPNIWGNRTIDFIPSLETMGEYEVAETWANEGLKERNEHPNMPLSMLACPAEGHFATSDEKTSFLAFYIKKAVQYRYPQNYNGKIPAKLQPIDPQKTGWLVERFRLNREPSAKAASISTFQGKKEDAFWFFDKQTAKAVEQYQARFRGQKPALVGVEQNGATIAQQNTHQQLDISFQPLQDGISFQLKPTFLDTVPAISPRLVDWTKMPAGAPINHPNDASSIKLEKIAGPFRQINQRTFQVSFERGYNHETAHDLWLAIKYPGNSTYKPAVQQAKIRIPAKNLEGISQEITFPKIEDIPTSLKSFALKATSNANLPVQYYVESGPARIVGNRIFITAIPPKAKFPIAVTVVAWQYGRTHSPKVKTAESESQTFYIHQK</sequence>
<reference evidence="1 2" key="1">
    <citation type="submission" date="2023-05" db="EMBL/GenBank/DDBJ databases">
        <title>Novel species of genus Flectobacillus isolated from stream in China.</title>
        <authorList>
            <person name="Lu H."/>
        </authorList>
    </citation>
    <scope>NUCLEOTIDE SEQUENCE [LARGE SCALE GENOMIC DNA]</scope>
    <source>
        <strain evidence="1 2">LFS242W</strain>
    </source>
</reference>